<dbReference type="EMBL" id="CP012333">
    <property type="protein sequence ID" value="AKV00462.1"/>
    <property type="molecule type" value="Genomic_DNA"/>
</dbReference>
<name>A0A0K1Q491_9BACT</name>
<reference evidence="2 3" key="1">
    <citation type="submission" date="2015-08" db="EMBL/GenBank/DDBJ databases">
        <authorList>
            <person name="Babu N.S."/>
            <person name="Beckwith C.J."/>
            <person name="Beseler K.G."/>
            <person name="Brison A."/>
            <person name="Carone J.V."/>
            <person name="Caskin T.P."/>
            <person name="Diamond M."/>
            <person name="Durham M.E."/>
            <person name="Foxe J.M."/>
            <person name="Go M."/>
            <person name="Henderson B.A."/>
            <person name="Jones I.B."/>
            <person name="McGettigan J.A."/>
            <person name="Micheletti S.J."/>
            <person name="Nasrallah M.E."/>
            <person name="Ortiz D."/>
            <person name="Piller C.R."/>
            <person name="Privatt S.R."/>
            <person name="Schneider S.L."/>
            <person name="Sharp S."/>
            <person name="Smith T.C."/>
            <person name="Stanton J.D."/>
            <person name="Ullery H.E."/>
            <person name="Wilson R.J."/>
            <person name="Serrano M.G."/>
            <person name="Buck G."/>
            <person name="Lee V."/>
            <person name="Wang Y."/>
            <person name="Carvalho R."/>
            <person name="Voegtly L."/>
            <person name="Shi R."/>
            <person name="Duckworth R."/>
            <person name="Johnson A."/>
            <person name="Loviza R."/>
            <person name="Walstead R."/>
            <person name="Shah Z."/>
            <person name="Kiflezghi M."/>
            <person name="Wade K."/>
            <person name="Ball S.L."/>
            <person name="Bradley K.W."/>
            <person name="Asai D.J."/>
            <person name="Bowman C.A."/>
            <person name="Russell D.A."/>
            <person name="Pope W.H."/>
            <person name="Jacobs-Sera D."/>
            <person name="Hendrix R.W."/>
            <person name="Hatfull G.F."/>
        </authorList>
    </citation>
    <scope>NUCLEOTIDE SEQUENCE [LARGE SCALE GENOMIC DNA]</scope>
    <source>
        <strain evidence="2 3">DSM 27648</strain>
    </source>
</reference>
<dbReference type="Pfam" id="PF17517">
    <property type="entry name" value="IgGFc_binding"/>
    <property type="match status" value="1"/>
</dbReference>
<organism evidence="2 3">
    <name type="scientific">Labilithrix luteola</name>
    <dbReference type="NCBI Taxonomy" id="1391654"/>
    <lineage>
        <taxon>Bacteria</taxon>
        <taxon>Pseudomonadati</taxon>
        <taxon>Myxococcota</taxon>
        <taxon>Polyangia</taxon>
        <taxon>Polyangiales</taxon>
        <taxon>Labilitrichaceae</taxon>
        <taxon>Labilithrix</taxon>
    </lineage>
</organism>
<dbReference type="STRING" id="1391654.AKJ09_07125"/>
<evidence type="ECO:0000259" key="1">
    <source>
        <dbReference type="Pfam" id="PF17517"/>
    </source>
</evidence>
<dbReference type="InterPro" id="IPR035234">
    <property type="entry name" value="IgGFc-bd_N"/>
</dbReference>
<proteinExistence type="predicted"/>
<dbReference type="KEGG" id="llu:AKJ09_07125"/>
<evidence type="ECO:0000313" key="3">
    <source>
        <dbReference type="Proteomes" id="UP000064967"/>
    </source>
</evidence>
<dbReference type="RefSeq" id="WP_146651747.1">
    <property type="nucleotide sequence ID" value="NZ_CP012333.1"/>
</dbReference>
<evidence type="ECO:0000313" key="2">
    <source>
        <dbReference type="EMBL" id="AKV00462.1"/>
    </source>
</evidence>
<keyword evidence="3" id="KW-1185">Reference proteome</keyword>
<dbReference type="PANTHER" id="PTHR46534">
    <property type="entry name" value="IGGFC_BINDING DOMAIN-CONTAINING PROTEIN"/>
    <property type="match status" value="1"/>
</dbReference>
<dbReference type="Proteomes" id="UP000064967">
    <property type="component" value="Chromosome"/>
</dbReference>
<feature type="domain" description="IgGFc-binding protein N-terminal" evidence="1">
    <location>
        <begin position="263"/>
        <end position="585"/>
    </location>
</feature>
<dbReference type="OrthoDB" id="5486557at2"/>
<accession>A0A0K1Q491</accession>
<sequence>MKTFSSTSLASVLASVAIPLLPIAFVVLPSCSSDDRGFVPDQGPVFVSDAGDAGDAAPDSAGESSCAGTRCSRDLHQVIDGCDGHVVETCAAGEGCGKSGTCVPACGAAADARGSLGCEFLALPPDSTNGGTGGSCFAAFIGNTWDEPVNLALEYDNQAQDISGSTYVPVLEADKITYQPLNGPLPPGKVAIVFLSQAAIAGPVVDPANSKFIKCPSGTKAVLAMDPIQHGTALTKSFRLKSDRPVSAYTIWPYGGALSYVSSATMLYPTFSLGTNYVLMDAWLQSNVGMPGVQIVADVDQTQVKLTPLVDLPGGNGVSPARAGETSTYMLNKGQTLQFLSPREVNGSALVADHPVAVYGGSECMNIPIAGAGACDAAQQQLPALQQWGREYVGVRYRSRLGEAASDSESVPWRVVAAVDGTVLSYDPAPPLGAPTLLNHGETATFWSAKPFTIRSQDDAHPIYMSAYMTGGGTIITQMGDPEFVNVVPSGQYLDKYVFFADVNYAETSLTFIRQKSQGRFSDVELDCAGTLTGWQPVGKDEQFEYTRVDLSRGATPVQVSNGKSCFVGPHEAHSEGPFTITVWGWDYYVSYAYPAGLGSRPLNTVDYPVK</sequence>
<gene>
    <name evidence="2" type="ORF">AKJ09_07125</name>
</gene>
<dbReference type="PATRIC" id="fig|1391654.3.peg.7232"/>
<dbReference type="AlphaFoldDB" id="A0A0K1Q491"/>
<dbReference type="PANTHER" id="PTHR46534:SF1">
    <property type="entry name" value="IGGFC-BINDING PROTEIN N-TERMINAL DOMAIN-CONTAINING PROTEIN"/>
    <property type="match status" value="1"/>
</dbReference>
<protein>
    <recommendedName>
        <fullName evidence="1">IgGFc-binding protein N-terminal domain-containing protein</fullName>
    </recommendedName>
</protein>